<feature type="signal peptide" evidence="3">
    <location>
        <begin position="1"/>
        <end position="20"/>
    </location>
</feature>
<feature type="transmembrane region" description="Helical" evidence="2">
    <location>
        <begin position="50"/>
        <end position="70"/>
    </location>
</feature>
<dbReference type="AlphaFoldDB" id="A0A6G0WBR4"/>
<accession>A0A6G0WBR4</accession>
<name>A0A6G0WBR4_9STRA</name>
<dbReference type="VEuPathDB" id="FungiDB:AeMF1_006120"/>
<dbReference type="Proteomes" id="UP000481153">
    <property type="component" value="Unassembled WGS sequence"/>
</dbReference>
<evidence type="ECO:0000256" key="1">
    <source>
        <dbReference type="SAM" id="MobiDB-lite"/>
    </source>
</evidence>
<keyword evidence="2" id="KW-1133">Transmembrane helix</keyword>
<keyword evidence="2" id="KW-0812">Transmembrane</keyword>
<feature type="chain" id="PRO_5026192528" evidence="3">
    <location>
        <begin position="21"/>
        <end position="209"/>
    </location>
</feature>
<organism evidence="4 5">
    <name type="scientific">Aphanomyces euteiches</name>
    <dbReference type="NCBI Taxonomy" id="100861"/>
    <lineage>
        <taxon>Eukaryota</taxon>
        <taxon>Sar</taxon>
        <taxon>Stramenopiles</taxon>
        <taxon>Oomycota</taxon>
        <taxon>Saprolegniomycetes</taxon>
        <taxon>Saprolegniales</taxon>
        <taxon>Verrucalvaceae</taxon>
        <taxon>Aphanomyces</taxon>
    </lineage>
</organism>
<evidence type="ECO:0000313" key="4">
    <source>
        <dbReference type="EMBL" id="KAF0724718.1"/>
    </source>
</evidence>
<sequence length="209" mass="22292">MALSLKLSSLVLVLACAVDAGNVSNATDVISTVSPPPLPTPLSTSKKAYIGLAVWVVCMLLGILFARRILQIPDLSSQSSGSSPFSSSKEEMSWLEAAQNSSTHTGPVKSRSSTSSQSIVPNSLRSLGSLASTTLFATSNSAIVERSSKAADVNVPRYVARDSDIPVTPTTVVRWHTELQDLSEETCFESMRTRVSKVSWMDEDDAVAI</sequence>
<evidence type="ECO:0000256" key="2">
    <source>
        <dbReference type="SAM" id="Phobius"/>
    </source>
</evidence>
<keyword evidence="3" id="KW-0732">Signal</keyword>
<comment type="caution">
    <text evidence="4">The sequence shown here is derived from an EMBL/GenBank/DDBJ whole genome shotgun (WGS) entry which is preliminary data.</text>
</comment>
<dbReference type="OrthoDB" id="78834at2759"/>
<evidence type="ECO:0000256" key="3">
    <source>
        <dbReference type="SAM" id="SignalP"/>
    </source>
</evidence>
<feature type="region of interest" description="Disordered" evidence="1">
    <location>
        <begin position="96"/>
        <end position="120"/>
    </location>
</feature>
<feature type="compositionally biased region" description="Polar residues" evidence="1">
    <location>
        <begin position="98"/>
        <end position="120"/>
    </location>
</feature>
<evidence type="ECO:0000313" key="5">
    <source>
        <dbReference type="Proteomes" id="UP000481153"/>
    </source>
</evidence>
<reference evidence="4 5" key="1">
    <citation type="submission" date="2019-07" db="EMBL/GenBank/DDBJ databases">
        <title>Genomics analysis of Aphanomyces spp. identifies a new class of oomycete effector associated with host adaptation.</title>
        <authorList>
            <person name="Gaulin E."/>
        </authorList>
    </citation>
    <scope>NUCLEOTIDE SEQUENCE [LARGE SCALE GENOMIC DNA]</scope>
    <source>
        <strain evidence="4 5">ATCC 201684</strain>
    </source>
</reference>
<keyword evidence="2" id="KW-0472">Membrane</keyword>
<proteinExistence type="predicted"/>
<keyword evidence="5" id="KW-1185">Reference proteome</keyword>
<gene>
    <name evidence="4" type="ORF">Ae201684_016649</name>
</gene>
<protein>
    <submittedName>
        <fullName evidence="4">Uncharacterized protein</fullName>
    </submittedName>
</protein>
<dbReference type="EMBL" id="VJMJ01000265">
    <property type="protein sequence ID" value="KAF0724718.1"/>
    <property type="molecule type" value="Genomic_DNA"/>
</dbReference>